<keyword evidence="3" id="KW-1185">Reference proteome</keyword>
<dbReference type="AlphaFoldDB" id="A0A841EL41"/>
<protein>
    <submittedName>
        <fullName evidence="2">Putative nuclease with RNAse H fold</fullName>
    </submittedName>
</protein>
<name>A0A841EL41_9ACTN</name>
<evidence type="ECO:0000313" key="2">
    <source>
        <dbReference type="EMBL" id="MBB6000111.1"/>
    </source>
</evidence>
<dbReference type="RefSeq" id="WP_184637326.1">
    <property type="nucleotide sequence ID" value="NZ_BAABKT010000012.1"/>
</dbReference>
<dbReference type="Pfam" id="PF04250">
    <property type="entry name" value="DUF429"/>
    <property type="match status" value="1"/>
</dbReference>
<dbReference type="EMBL" id="JACHLY010000001">
    <property type="protein sequence ID" value="MBB6000111.1"/>
    <property type="molecule type" value="Genomic_DNA"/>
</dbReference>
<accession>A0A841EL41</accession>
<gene>
    <name evidence="2" type="ORF">HNR25_003862</name>
</gene>
<reference evidence="2 3" key="1">
    <citation type="submission" date="2020-08" db="EMBL/GenBank/DDBJ databases">
        <title>Sequencing the genomes of 1000 actinobacteria strains.</title>
        <authorList>
            <person name="Klenk H.-P."/>
        </authorList>
    </citation>
    <scope>NUCLEOTIDE SEQUENCE [LARGE SCALE GENOMIC DNA]</scope>
    <source>
        <strain evidence="2 3">DSM 44593</strain>
    </source>
</reference>
<comment type="caution">
    <text evidence="2">The sequence shown here is derived from an EMBL/GenBank/DDBJ whole genome shotgun (WGS) entry which is preliminary data.</text>
</comment>
<evidence type="ECO:0000313" key="3">
    <source>
        <dbReference type="Proteomes" id="UP000578077"/>
    </source>
</evidence>
<proteinExistence type="predicted"/>
<sequence length="264" mass="28053">MRTVGIDLAVQDRTTAACVIDWDDDGAHMGAARSGCGDDDLLELLSGLAEGDRAGVDCPFGWPVAFAEAVAAHMGSAPWPGRGRDRAEHYASLRLRRTDTHAGRSTLSVSFDKLGATAARWAHLADALAARGHPVDRAGAGSVVEVYPAASRHRWGLGAQRSMANVLEAAPPYLRCPSPVYEVCDGDEHAFDAVIAALTARATGCGYTTPPTDAEAELAAREGWIHLPEPGSLPLLHRQALPRTLRPDRSAGQRQAPTGARNRR</sequence>
<dbReference type="InterPro" id="IPR007362">
    <property type="entry name" value="DUF429"/>
</dbReference>
<feature type="region of interest" description="Disordered" evidence="1">
    <location>
        <begin position="238"/>
        <end position="264"/>
    </location>
</feature>
<evidence type="ECO:0000256" key="1">
    <source>
        <dbReference type="SAM" id="MobiDB-lite"/>
    </source>
</evidence>
<organism evidence="2 3">
    <name type="scientific">Streptomonospora salina</name>
    <dbReference type="NCBI Taxonomy" id="104205"/>
    <lineage>
        <taxon>Bacteria</taxon>
        <taxon>Bacillati</taxon>
        <taxon>Actinomycetota</taxon>
        <taxon>Actinomycetes</taxon>
        <taxon>Streptosporangiales</taxon>
        <taxon>Nocardiopsidaceae</taxon>
        <taxon>Streptomonospora</taxon>
    </lineage>
</organism>
<dbReference type="Proteomes" id="UP000578077">
    <property type="component" value="Unassembled WGS sequence"/>
</dbReference>